<feature type="transmembrane region" description="Helical" evidence="7">
    <location>
        <begin position="776"/>
        <end position="795"/>
    </location>
</feature>
<feature type="domain" description="DNA2/NAM7 helicase helicase" evidence="8">
    <location>
        <begin position="181"/>
        <end position="266"/>
    </location>
</feature>
<comment type="caution">
    <text evidence="10">The sequence shown here is derived from an EMBL/GenBank/DDBJ whole genome shotgun (WGS) entry which is preliminary data.</text>
</comment>
<keyword evidence="2" id="KW-0813">Transport</keyword>
<dbReference type="Gene3D" id="3.40.50.300">
    <property type="entry name" value="P-loop containing nucleotide triphosphate hydrolases"/>
    <property type="match status" value="2"/>
</dbReference>
<evidence type="ECO:0000256" key="7">
    <source>
        <dbReference type="SAM" id="Phobius"/>
    </source>
</evidence>
<dbReference type="InterPro" id="IPR013657">
    <property type="entry name" value="SCL35B1-4/HUT1"/>
</dbReference>
<sequence length="902" mass="96427">MASALHLLAQPDSAGCEKRSGHRHKHLGMKNRPAPAIVRAIVGRGPASADAGMPATELSAKGVRDSVELDTEGMNDSQVTAIKESLRASLSLVQGPPGTGKTSTALRIMRHWVRGSRDILAGRRTALLATSDSNIAVDNLVEGLSRTGVRVVRLGRPEASRPELLDYCADEIAAKACGVNKLSELQDAARARAREEVHRAVEMAEVVCCTSMGAGSGMLSDYTFPRVLMDEASQATEPSTIVPICKGCLQLVLLGDHCQLPPTVGSDLAAKEGLALSLFERLARAGVKPTLLQQQYRMHPAISEFPRQHFYAGELADGIGAEDRQTPNGFRWPDEKMPVGVVPVHGHEMSEGTSWLNEEEGRKVVDVLRGFLQGGLQTTEVGVVTPYGAQARLLRTLLKRVGIRTGRDLGGVEVNSVDSFQGREKDVIIMSTVRASDHGGIGFTSDWRRVNVAFTRARKPAQASERPCSCRSSLPGPETLAREGRTWAPWLRWAAARGLFCGPAPPLPPPSPGAAPVGLRALEARRGPSPPRGAQGRSRSPRRRGLAAADAAAAAADPQAAAVPAAARAPAAGGLPRARPERFHAPGRASGGAPAGLSGGGLHRGLPDGVGAGEREKLDGSDMEQQFIRSELGPFTKGISEAFVKAHVVRLPLLRFRPRPQTLGMYAFLFISVPEIQILKSMTIVMVLFFAWLLVNEKVSRLLVCSVLVIAGGVCLSAAYDNDSKVGGGHGVRNTVIGVVLMLLASTFEAAKTVISQVLMEKMSLFDGIYHSSPAFVLLAAVFVGCMEAKGLYHYEFNGTVAWLLAANAMATGVIVLSSFWSWCYLFAARRWRFVKLAGALTLKVVTQARSIGLIMCSVFFFGEVCSAPQYVGYTLTLLGMGMFDYAKQVLKDAVAKAETTS</sequence>
<keyword evidence="4 7" id="KW-1133">Transmembrane helix</keyword>
<feature type="compositionally biased region" description="Low complexity" evidence="6">
    <location>
        <begin position="565"/>
        <end position="577"/>
    </location>
</feature>
<evidence type="ECO:0000259" key="8">
    <source>
        <dbReference type="Pfam" id="PF13086"/>
    </source>
</evidence>
<protein>
    <submittedName>
        <fullName evidence="10">Uncharacterized protein</fullName>
    </submittedName>
</protein>
<feature type="region of interest" description="Disordered" evidence="6">
    <location>
        <begin position="1"/>
        <end position="28"/>
    </location>
</feature>
<evidence type="ECO:0000256" key="6">
    <source>
        <dbReference type="SAM" id="MobiDB-lite"/>
    </source>
</evidence>
<keyword evidence="5 7" id="KW-0472">Membrane</keyword>
<keyword evidence="3 7" id="KW-0812">Transmembrane</keyword>
<dbReference type="PANTHER" id="PTHR10887:SF517">
    <property type="entry name" value="RNA HELICASE NONSENSE MRNA REDUCING FACTOR"/>
    <property type="match status" value="1"/>
</dbReference>
<dbReference type="Pfam" id="PF08449">
    <property type="entry name" value="UAA"/>
    <property type="match status" value="1"/>
</dbReference>
<organism evidence="10 11">
    <name type="scientific">Prorocentrum cordatum</name>
    <dbReference type="NCBI Taxonomy" id="2364126"/>
    <lineage>
        <taxon>Eukaryota</taxon>
        <taxon>Sar</taxon>
        <taxon>Alveolata</taxon>
        <taxon>Dinophyceae</taxon>
        <taxon>Prorocentrales</taxon>
        <taxon>Prorocentraceae</taxon>
        <taxon>Prorocentrum</taxon>
    </lineage>
</organism>
<feature type="region of interest" description="Disordered" evidence="6">
    <location>
        <begin position="523"/>
        <end position="553"/>
    </location>
</feature>
<evidence type="ECO:0000313" key="10">
    <source>
        <dbReference type="EMBL" id="CAK0865906.1"/>
    </source>
</evidence>
<dbReference type="InterPro" id="IPR041677">
    <property type="entry name" value="DNA2/NAM7_AAA_11"/>
</dbReference>
<evidence type="ECO:0000256" key="2">
    <source>
        <dbReference type="ARBA" id="ARBA00022448"/>
    </source>
</evidence>
<dbReference type="Proteomes" id="UP001189429">
    <property type="component" value="Unassembled WGS sequence"/>
</dbReference>
<evidence type="ECO:0000256" key="3">
    <source>
        <dbReference type="ARBA" id="ARBA00022692"/>
    </source>
</evidence>
<dbReference type="PANTHER" id="PTHR10887">
    <property type="entry name" value="DNA2/NAM7 HELICASE FAMILY"/>
    <property type="match status" value="1"/>
</dbReference>
<keyword evidence="11" id="KW-1185">Reference proteome</keyword>
<reference evidence="10" key="1">
    <citation type="submission" date="2023-10" db="EMBL/GenBank/DDBJ databases">
        <authorList>
            <person name="Chen Y."/>
            <person name="Shah S."/>
            <person name="Dougan E. K."/>
            <person name="Thang M."/>
            <person name="Chan C."/>
        </authorList>
    </citation>
    <scope>NUCLEOTIDE SEQUENCE [LARGE SCALE GENOMIC DNA]</scope>
</reference>
<feature type="compositionally biased region" description="Gly residues" evidence="6">
    <location>
        <begin position="589"/>
        <end position="612"/>
    </location>
</feature>
<evidence type="ECO:0000259" key="9">
    <source>
        <dbReference type="Pfam" id="PF13087"/>
    </source>
</evidence>
<dbReference type="InterPro" id="IPR027417">
    <property type="entry name" value="P-loop_NTPase"/>
</dbReference>
<feature type="transmembrane region" description="Helical" evidence="7">
    <location>
        <begin position="801"/>
        <end position="828"/>
    </location>
</feature>
<feature type="domain" description="DNA2/NAM7 helicase-like C-terminal" evidence="9">
    <location>
        <begin position="275"/>
        <end position="459"/>
    </location>
</feature>
<proteinExistence type="predicted"/>
<evidence type="ECO:0000256" key="4">
    <source>
        <dbReference type="ARBA" id="ARBA00022989"/>
    </source>
</evidence>
<dbReference type="InterPro" id="IPR037185">
    <property type="entry name" value="EmrE-like"/>
</dbReference>
<name>A0ABN9V2B8_9DINO</name>
<feature type="transmembrane region" description="Helical" evidence="7">
    <location>
        <begin position="678"/>
        <end position="695"/>
    </location>
</feature>
<dbReference type="SUPFAM" id="SSF103481">
    <property type="entry name" value="Multidrug resistance efflux transporter EmrE"/>
    <property type="match status" value="1"/>
</dbReference>
<dbReference type="EMBL" id="CAUYUJ010016498">
    <property type="protein sequence ID" value="CAK0865906.1"/>
    <property type="molecule type" value="Genomic_DNA"/>
</dbReference>
<feature type="region of interest" description="Disordered" evidence="6">
    <location>
        <begin position="565"/>
        <end position="620"/>
    </location>
</feature>
<gene>
    <name evidence="10" type="ORF">PCOR1329_LOCUS53309</name>
</gene>
<accession>A0ABN9V2B8</accession>
<feature type="transmembrane region" description="Helical" evidence="7">
    <location>
        <begin position="702"/>
        <end position="720"/>
    </location>
</feature>
<dbReference type="CDD" id="cd18808">
    <property type="entry name" value="SF1_C_Upf1"/>
    <property type="match status" value="1"/>
</dbReference>
<dbReference type="SUPFAM" id="SSF52540">
    <property type="entry name" value="P-loop containing nucleoside triphosphate hydrolases"/>
    <property type="match status" value="1"/>
</dbReference>
<evidence type="ECO:0000256" key="1">
    <source>
        <dbReference type="ARBA" id="ARBA00004141"/>
    </source>
</evidence>
<evidence type="ECO:0000313" key="11">
    <source>
        <dbReference type="Proteomes" id="UP001189429"/>
    </source>
</evidence>
<dbReference type="InterPro" id="IPR045055">
    <property type="entry name" value="DNA2/NAM7-like"/>
</dbReference>
<dbReference type="Pfam" id="PF13086">
    <property type="entry name" value="AAA_11"/>
    <property type="match status" value="1"/>
</dbReference>
<comment type="subcellular location">
    <subcellularLocation>
        <location evidence="1">Membrane</location>
        <topology evidence="1">Multi-pass membrane protein</topology>
    </subcellularLocation>
</comment>
<dbReference type="InterPro" id="IPR041679">
    <property type="entry name" value="DNA2/NAM7-like_C"/>
</dbReference>
<dbReference type="Pfam" id="PF13087">
    <property type="entry name" value="AAA_12"/>
    <property type="match status" value="1"/>
</dbReference>
<feature type="transmembrane region" description="Helical" evidence="7">
    <location>
        <begin position="732"/>
        <end position="755"/>
    </location>
</feature>
<evidence type="ECO:0000256" key="5">
    <source>
        <dbReference type="ARBA" id="ARBA00023136"/>
    </source>
</evidence>
<dbReference type="InterPro" id="IPR047187">
    <property type="entry name" value="SF1_C_Upf1"/>
</dbReference>